<sequence length="215" mass="24736">MATYESFLKINGSVGDLVFYTLNGKNIVRKKSGFNKSAFKKNPAYEKVRQNSSEFGHCSKIGKLIRQSIKNFIIYAEDPLLYQKFAKLMTEIKDLDFISERGKRTVKNGIDTEKGKSALRNFCFGKIDNISVSTKVVLNLWDNSLFLSEAMTDEIVITTIKIDFDRYSTETYEQIIQMEKQKNELVFTKCFTDDHSILHFITLKKDGEIIQMGFA</sequence>
<protein>
    <recommendedName>
        <fullName evidence="3">DUF4238 domain-containing protein</fullName>
    </recommendedName>
</protein>
<proteinExistence type="predicted"/>
<evidence type="ECO:0000313" key="1">
    <source>
        <dbReference type="EMBL" id="MCU7613664.1"/>
    </source>
</evidence>
<dbReference type="EMBL" id="JAOTEN010000001">
    <property type="protein sequence ID" value="MCU7613664.1"/>
    <property type="molecule type" value="Genomic_DNA"/>
</dbReference>
<accession>A0ABT2VVL8</accession>
<evidence type="ECO:0008006" key="3">
    <source>
        <dbReference type="Google" id="ProtNLM"/>
    </source>
</evidence>
<gene>
    <name evidence="1" type="ORF">N0B16_04370</name>
</gene>
<name>A0ABT2VVL8_9FLAO</name>
<organism evidence="1 2">
    <name type="scientific">Chryseobacterium gilvum</name>
    <dbReference type="NCBI Taxonomy" id="2976534"/>
    <lineage>
        <taxon>Bacteria</taxon>
        <taxon>Pseudomonadati</taxon>
        <taxon>Bacteroidota</taxon>
        <taxon>Flavobacteriia</taxon>
        <taxon>Flavobacteriales</taxon>
        <taxon>Weeksellaceae</taxon>
        <taxon>Chryseobacterium group</taxon>
        <taxon>Chryseobacterium</taxon>
    </lineage>
</organism>
<dbReference type="RefSeq" id="WP_262989509.1">
    <property type="nucleotide sequence ID" value="NZ_JAOTEN010000001.1"/>
</dbReference>
<evidence type="ECO:0000313" key="2">
    <source>
        <dbReference type="Proteomes" id="UP001208114"/>
    </source>
</evidence>
<dbReference type="Proteomes" id="UP001208114">
    <property type="component" value="Unassembled WGS sequence"/>
</dbReference>
<keyword evidence="2" id="KW-1185">Reference proteome</keyword>
<comment type="caution">
    <text evidence="1">The sequence shown here is derived from an EMBL/GenBank/DDBJ whole genome shotgun (WGS) entry which is preliminary data.</text>
</comment>
<reference evidence="2" key="1">
    <citation type="submission" date="2023-07" db="EMBL/GenBank/DDBJ databases">
        <title>Chryseobacterium sp. GMJ5 Genome sequencing and assembly.</title>
        <authorList>
            <person name="Jung Y."/>
        </authorList>
    </citation>
    <scope>NUCLEOTIDE SEQUENCE [LARGE SCALE GENOMIC DNA]</scope>
    <source>
        <strain evidence="2">GMJ5</strain>
    </source>
</reference>